<sequence>MLSDKDGLSGHTGLSLCVPTLLLGISGL</sequence>
<protein>
    <submittedName>
        <fullName evidence="1">Uncharacterized protein</fullName>
    </submittedName>
</protein>
<name>A0A382NQT4_9ZZZZ</name>
<organism evidence="1">
    <name type="scientific">marine metagenome</name>
    <dbReference type="NCBI Taxonomy" id="408172"/>
    <lineage>
        <taxon>unclassified sequences</taxon>
        <taxon>metagenomes</taxon>
        <taxon>ecological metagenomes</taxon>
    </lineage>
</organism>
<gene>
    <name evidence="1" type="ORF">METZ01_LOCUS316300</name>
</gene>
<evidence type="ECO:0000313" key="1">
    <source>
        <dbReference type="EMBL" id="SVC63446.1"/>
    </source>
</evidence>
<accession>A0A382NQT4</accession>
<dbReference type="EMBL" id="UINC01102098">
    <property type="protein sequence ID" value="SVC63446.1"/>
    <property type="molecule type" value="Genomic_DNA"/>
</dbReference>
<dbReference type="AlphaFoldDB" id="A0A382NQT4"/>
<reference evidence="1" key="1">
    <citation type="submission" date="2018-05" db="EMBL/GenBank/DDBJ databases">
        <authorList>
            <person name="Lanie J.A."/>
            <person name="Ng W.-L."/>
            <person name="Kazmierczak K.M."/>
            <person name="Andrzejewski T.M."/>
            <person name="Davidsen T.M."/>
            <person name="Wayne K.J."/>
            <person name="Tettelin H."/>
            <person name="Glass J.I."/>
            <person name="Rusch D."/>
            <person name="Podicherti R."/>
            <person name="Tsui H.-C.T."/>
            <person name="Winkler M.E."/>
        </authorList>
    </citation>
    <scope>NUCLEOTIDE SEQUENCE</scope>
</reference>
<proteinExistence type="predicted"/>
<feature type="non-terminal residue" evidence="1">
    <location>
        <position position="28"/>
    </location>
</feature>